<dbReference type="Gene3D" id="3.30.930.10">
    <property type="entry name" value="Bira Bifunctional Protein, Domain 2"/>
    <property type="match status" value="1"/>
</dbReference>
<dbReference type="Proteomes" id="UP000887565">
    <property type="component" value="Unplaced"/>
</dbReference>
<dbReference type="GO" id="GO:0004818">
    <property type="term" value="F:glutamate-tRNA ligase activity"/>
    <property type="evidence" value="ECO:0007669"/>
    <property type="project" value="UniProtKB-EC"/>
</dbReference>
<dbReference type="SUPFAM" id="SSF47060">
    <property type="entry name" value="S15/NS1 RNA-binding domain"/>
    <property type="match status" value="1"/>
</dbReference>
<dbReference type="Pfam" id="PF00587">
    <property type="entry name" value="tRNA-synt_2b"/>
    <property type="match status" value="1"/>
</dbReference>
<dbReference type="CDD" id="cd00936">
    <property type="entry name" value="WEPRS_RNA"/>
    <property type="match status" value="1"/>
</dbReference>
<dbReference type="PROSITE" id="PS00762">
    <property type="entry name" value="WHEP_TRS_1"/>
    <property type="match status" value="1"/>
</dbReference>
<dbReference type="Gene3D" id="3.40.50.620">
    <property type="entry name" value="HUPs"/>
    <property type="match status" value="1"/>
</dbReference>
<dbReference type="NCBIfam" id="TIGR00408">
    <property type="entry name" value="proS_fam_I"/>
    <property type="match status" value="1"/>
</dbReference>
<dbReference type="Pfam" id="PF20974">
    <property type="entry name" value="tRNA-synt_1c_C2"/>
    <property type="match status" value="1"/>
</dbReference>
<dbReference type="InterPro" id="IPR009068">
    <property type="entry name" value="uS15_NS1_RNA-bd_sf"/>
</dbReference>
<dbReference type="InterPro" id="IPR014729">
    <property type="entry name" value="Rossmann-like_a/b/a_fold"/>
</dbReference>
<dbReference type="GO" id="GO:0005524">
    <property type="term" value="F:ATP binding"/>
    <property type="evidence" value="ECO:0007669"/>
    <property type="project" value="UniProtKB-KW"/>
</dbReference>
<dbReference type="AlphaFoldDB" id="A0A915IZZ6"/>
<evidence type="ECO:0000256" key="2">
    <source>
        <dbReference type="ARBA" id="ARBA00008927"/>
    </source>
</evidence>
<proteinExistence type="inferred from homology"/>
<dbReference type="InterPro" id="IPR045864">
    <property type="entry name" value="aa-tRNA-synth_II/BPL/LPL"/>
</dbReference>
<evidence type="ECO:0000256" key="11">
    <source>
        <dbReference type="ARBA" id="ARBA00048351"/>
    </source>
</evidence>
<evidence type="ECO:0000256" key="1">
    <source>
        <dbReference type="ARBA" id="ARBA00004496"/>
    </source>
</evidence>
<dbReference type="InterPro" id="IPR033721">
    <property type="entry name" value="ProRS_core_arch_euk"/>
</dbReference>
<dbReference type="Pfam" id="PF03129">
    <property type="entry name" value="HGTP_anticodon"/>
    <property type="match status" value="1"/>
</dbReference>
<evidence type="ECO:0000256" key="5">
    <source>
        <dbReference type="ARBA" id="ARBA00022598"/>
    </source>
</evidence>
<dbReference type="EC" id="6.1.1.17" evidence="3"/>
<dbReference type="InterPro" id="IPR006195">
    <property type="entry name" value="aa-tRNA-synth_II"/>
</dbReference>
<accession>A0A915IZZ6</accession>
<dbReference type="GO" id="GO:0017102">
    <property type="term" value="C:methionyl glutamyl tRNA synthetase complex"/>
    <property type="evidence" value="ECO:0007669"/>
    <property type="project" value="TreeGrafter"/>
</dbReference>
<comment type="similarity">
    <text evidence="2">Belongs to the class-I aminoacyl-tRNA synthetase family. Glutamate--tRNA ligase type 2 subfamily.</text>
</comment>
<dbReference type="Gene3D" id="2.40.240.10">
    <property type="entry name" value="Ribosomal Protein L25, Chain P"/>
    <property type="match status" value="2"/>
</dbReference>
<sequence>MGPDEKKTVTGDQRDQGKYVELPNAENGKVIVRFPPEASGYLHIGHAKAALLNQYYQQFYNGKLIMRFDDTNPSKETEQFEKVILEDLEILHIKPDIYSNTSDYFDVLIKYCDQLLTNGQAYVDNTDPEVMKKERELRKESDCRNNSVEENFRLWNEMKAGSDVGKSCCVRMKIDMNSDNGCMRDPTIYRCKDELHLRTGSKFKVYPTYDFACPIVDSIEEVTHALRTTEYHDRDEQYYYILDALKLRKPHIWEYSRLNLMNTVMSKRKLTWIVDQKHVDGWDDPRLPTVRGVMRRGLTIEGLKQFIFAQGGSRSVVMMDWNKIWAFNKKVIDPCAARYTALLKDHLVSMEIKGVKSEPAEKMVPKHPKNSEIGEKLTWTSSAVYVEMDDAKTLKKGDSVTLINWGNVKIESINCDSAGVFKSITANADFDNKDFKSTVKITWLPQVKSHPLIPIEAVHYDYIICKPVLGKEEDFKQYVNPDSKQIFAMVGEQALVNLKEGDIIQLQRKGFYICDRCYASPEKPCILIHIPDGHNKELPTAVKTKSAASSNSSRTNSTQNVTVNMPCLNNECSKDASELGTKIKSQGDVIRQLKADKAEKVKVDAEVAVLKQLKTDYKVLTGSDWQPEGAAPVSVKNGGKKQDTVKPKNPNKETNKGKKLEASNQGQKTIELDKKADLKKQTRLGLEVLKEDNFSEWYSQIITKAEMIEYYDISGCYVIRPWAYALWESIQNVFDAKIKSIGVSNCYFPMFVSKAALEKEKTHISDFAPEVAWVTKSGQSDLAEPIAVRPTSETVMYPSFAKWVQSHRDLPIKINQWCNVVRWEFKHPTPFLRTREFLWQEGHTAHASKQEAVDEVHQILDFYATVYEDLLAIPVIKGRKTEKEKFAGADFTTTLEVYIPGNGRGIQACTSHHLGQNFSKMFEIVYEDPETKQKQYAYQNSWGLTTRSIGVLAMVHGDNRGLVLPPRAAKIQLIVIPCGITANTTNEQEKTLLASCQKLAIDLKSSGIKADADLRDNYSPGWKYNHWELKPS</sequence>
<keyword evidence="7" id="KW-0067">ATP-binding</keyword>
<dbReference type="PROSITE" id="PS00178">
    <property type="entry name" value="AA_TRNA_LIGASE_I"/>
    <property type="match status" value="1"/>
</dbReference>
<dbReference type="CDD" id="cd00778">
    <property type="entry name" value="ProRS_core_arch_euk"/>
    <property type="match status" value="1"/>
</dbReference>
<dbReference type="PROSITE" id="PS51185">
    <property type="entry name" value="WHEP_TRS_2"/>
    <property type="match status" value="1"/>
</dbReference>
<dbReference type="SMART" id="SM00991">
    <property type="entry name" value="WHEP-TRS"/>
    <property type="match status" value="1"/>
</dbReference>
<dbReference type="SUPFAM" id="SSF52374">
    <property type="entry name" value="Nucleotidylyl transferase"/>
    <property type="match status" value="1"/>
</dbReference>
<dbReference type="Pfam" id="PF00749">
    <property type="entry name" value="tRNA-synt_1c"/>
    <property type="match status" value="1"/>
</dbReference>
<comment type="subcellular location">
    <subcellularLocation>
        <location evidence="1">Cytoplasm</location>
    </subcellularLocation>
</comment>
<feature type="region of interest" description="Disordered" evidence="12">
    <location>
        <begin position="628"/>
        <end position="666"/>
    </location>
</feature>
<evidence type="ECO:0000256" key="6">
    <source>
        <dbReference type="ARBA" id="ARBA00022741"/>
    </source>
</evidence>
<keyword evidence="8" id="KW-0648">Protein biosynthesis</keyword>
<keyword evidence="9" id="KW-0030">Aminoacyl-tRNA synthetase</keyword>
<dbReference type="InterPro" id="IPR036621">
    <property type="entry name" value="Anticodon-bd_dom_sf"/>
</dbReference>
<dbReference type="Gene3D" id="3.40.50.800">
    <property type="entry name" value="Anticodon-binding domain"/>
    <property type="match status" value="1"/>
</dbReference>
<dbReference type="SUPFAM" id="SSF50715">
    <property type="entry name" value="Ribosomal protein L25-like"/>
    <property type="match status" value="1"/>
</dbReference>
<dbReference type="InterPro" id="IPR000924">
    <property type="entry name" value="Glu/Gln-tRNA-synth"/>
</dbReference>
<dbReference type="GO" id="GO:0005829">
    <property type="term" value="C:cytosol"/>
    <property type="evidence" value="ECO:0007669"/>
    <property type="project" value="TreeGrafter"/>
</dbReference>
<evidence type="ECO:0000256" key="12">
    <source>
        <dbReference type="SAM" id="MobiDB-lite"/>
    </source>
</evidence>
<dbReference type="PROSITE" id="PS50862">
    <property type="entry name" value="AA_TRNA_LIGASE_II"/>
    <property type="match status" value="1"/>
</dbReference>
<keyword evidence="4" id="KW-0963">Cytoplasm</keyword>
<dbReference type="InterPro" id="IPR004499">
    <property type="entry name" value="Pro-tRNA-ligase_IIa_arc-type"/>
</dbReference>
<dbReference type="GO" id="GO:0017101">
    <property type="term" value="C:aminoacyl-tRNA synthetase multienzyme complex"/>
    <property type="evidence" value="ECO:0007669"/>
    <property type="project" value="UniProtKB-ARBA"/>
</dbReference>
<evidence type="ECO:0000256" key="7">
    <source>
        <dbReference type="ARBA" id="ARBA00022840"/>
    </source>
</evidence>
<dbReference type="SUPFAM" id="SSF52954">
    <property type="entry name" value="Class II aaRS ABD-related"/>
    <property type="match status" value="1"/>
</dbReference>
<keyword evidence="5" id="KW-0436">Ligase</keyword>
<protein>
    <recommendedName>
        <fullName evidence="3">glutamate--tRNA ligase</fullName>
        <ecNumber evidence="3">6.1.1.17</ecNumber>
    </recommendedName>
    <alternativeName>
        <fullName evidence="10">Glutamyl-tRNA synthetase</fullName>
    </alternativeName>
</protein>
<feature type="compositionally biased region" description="Basic and acidic residues" evidence="12">
    <location>
        <begin position="640"/>
        <end position="661"/>
    </location>
</feature>
<feature type="region of interest" description="Disordered" evidence="12">
    <location>
        <begin position="541"/>
        <end position="560"/>
    </location>
</feature>
<dbReference type="InterPro" id="IPR020056">
    <property type="entry name" value="Rbsml_bL25/Gln-tRNA_synth_N"/>
</dbReference>
<dbReference type="Gene3D" id="1.10.287.10">
    <property type="entry name" value="S15/NS1, RNA-binding"/>
    <property type="match status" value="1"/>
</dbReference>
<reference evidence="16" key="1">
    <citation type="submission" date="2022-11" db="UniProtKB">
        <authorList>
            <consortium name="WormBaseParasite"/>
        </authorList>
    </citation>
    <scope>IDENTIFICATION</scope>
</reference>
<dbReference type="InterPro" id="IPR000738">
    <property type="entry name" value="WHEP-TRS_dom"/>
</dbReference>
<organism evidence="15 16">
    <name type="scientific">Romanomermis culicivorax</name>
    <name type="common">Nematode worm</name>
    <dbReference type="NCBI Taxonomy" id="13658"/>
    <lineage>
        <taxon>Eukaryota</taxon>
        <taxon>Metazoa</taxon>
        <taxon>Ecdysozoa</taxon>
        <taxon>Nematoda</taxon>
        <taxon>Enoplea</taxon>
        <taxon>Dorylaimia</taxon>
        <taxon>Mermithida</taxon>
        <taxon>Mermithoidea</taxon>
        <taxon>Mermithidae</taxon>
        <taxon>Romanomermis</taxon>
    </lineage>
</organism>
<dbReference type="PANTHER" id="PTHR43097">
    <property type="entry name" value="GLUTAMINE-TRNA LIGASE"/>
    <property type="match status" value="1"/>
</dbReference>
<dbReference type="InterPro" id="IPR004154">
    <property type="entry name" value="Anticodon-bd"/>
</dbReference>
<evidence type="ECO:0000256" key="8">
    <source>
        <dbReference type="ARBA" id="ARBA00022917"/>
    </source>
</evidence>
<dbReference type="NCBIfam" id="TIGR00463">
    <property type="entry name" value="gltX_arch"/>
    <property type="match status" value="1"/>
</dbReference>
<dbReference type="InterPro" id="IPR004526">
    <property type="entry name" value="Glu-tRNA-synth_arc/euk"/>
</dbReference>
<evidence type="ECO:0000256" key="10">
    <source>
        <dbReference type="ARBA" id="ARBA00030865"/>
    </source>
</evidence>
<evidence type="ECO:0000256" key="4">
    <source>
        <dbReference type="ARBA" id="ARBA00022490"/>
    </source>
</evidence>
<dbReference type="GO" id="GO:0004827">
    <property type="term" value="F:proline-tRNA ligase activity"/>
    <property type="evidence" value="ECO:0007669"/>
    <property type="project" value="InterPro"/>
</dbReference>
<dbReference type="InterPro" id="IPR050132">
    <property type="entry name" value="Gln/Glu-tRNA_Ligase"/>
</dbReference>
<dbReference type="Pfam" id="PF03950">
    <property type="entry name" value="tRNA-synt_1c_C"/>
    <property type="match status" value="1"/>
</dbReference>
<dbReference type="InterPro" id="IPR020059">
    <property type="entry name" value="Glu/Gln-tRNA-synth_Ib_codon-bd"/>
</dbReference>
<dbReference type="SUPFAM" id="SSF55681">
    <property type="entry name" value="Class II aaRS and biotin synthetases"/>
    <property type="match status" value="1"/>
</dbReference>
<dbReference type="GO" id="GO:0006433">
    <property type="term" value="P:prolyl-tRNA aminoacylation"/>
    <property type="evidence" value="ECO:0007669"/>
    <property type="project" value="InterPro"/>
</dbReference>
<keyword evidence="15" id="KW-1185">Reference proteome</keyword>
<evidence type="ECO:0000256" key="3">
    <source>
        <dbReference type="ARBA" id="ARBA00012835"/>
    </source>
</evidence>
<evidence type="ECO:0000313" key="16">
    <source>
        <dbReference type="WBParaSite" id="nRc.2.0.1.t19786-RA"/>
    </source>
</evidence>
<dbReference type="InterPro" id="IPR020058">
    <property type="entry name" value="Glu/Gln-tRNA-synth_Ib_cat-dom"/>
</dbReference>
<keyword evidence="6" id="KW-0547">Nucleotide-binding</keyword>
<dbReference type="Pfam" id="PF00458">
    <property type="entry name" value="WHEP-TRS"/>
    <property type="match status" value="1"/>
</dbReference>
<evidence type="ECO:0000313" key="15">
    <source>
        <dbReference type="Proteomes" id="UP000887565"/>
    </source>
</evidence>
<feature type="domain" description="Aminoacyl-transfer RNA synthetases class-II family profile" evidence="13">
    <location>
        <begin position="724"/>
        <end position="965"/>
    </location>
</feature>
<dbReference type="GO" id="GO:0006424">
    <property type="term" value="P:glutamyl-tRNA aminoacylation"/>
    <property type="evidence" value="ECO:0007669"/>
    <property type="project" value="InterPro"/>
</dbReference>
<dbReference type="OMA" id="NVTFINW"/>
<dbReference type="InterPro" id="IPR049437">
    <property type="entry name" value="tRNA-synt_1c_C2"/>
</dbReference>
<dbReference type="InterPro" id="IPR011035">
    <property type="entry name" value="Ribosomal_bL25/Gln-tRNA_synth"/>
</dbReference>
<name>A0A915IZZ6_ROMCU</name>
<dbReference type="InterPro" id="IPR001412">
    <property type="entry name" value="aa-tRNA-synth_I_CS"/>
</dbReference>
<feature type="domain" description="WHEP-TRS" evidence="14">
    <location>
        <begin position="575"/>
        <end position="631"/>
    </location>
</feature>
<dbReference type="WBParaSite" id="nRc.2.0.1.t19786-RA">
    <property type="protein sequence ID" value="nRc.2.0.1.t19786-RA"/>
    <property type="gene ID" value="nRc.2.0.1.g19786"/>
</dbReference>
<comment type="catalytic activity">
    <reaction evidence="11">
        <text>tRNA(Glu) + L-glutamate + ATP = L-glutamyl-tRNA(Glu) + AMP + diphosphate</text>
        <dbReference type="Rhea" id="RHEA:23540"/>
        <dbReference type="Rhea" id="RHEA-COMP:9663"/>
        <dbReference type="Rhea" id="RHEA-COMP:9680"/>
        <dbReference type="ChEBI" id="CHEBI:29985"/>
        <dbReference type="ChEBI" id="CHEBI:30616"/>
        <dbReference type="ChEBI" id="CHEBI:33019"/>
        <dbReference type="ChEBI" id="CHEBI:78442"/>
        <dbReference type="ChEBI" id="CHEBI:78520"/>
        <dbReference type="ChEBI" id="CHEBI:456215"/>
        <dbReference type="EC" id="6.1.1.17"/>
    </reaction>
</comment>
<evidence type="ECO:0000256" key="9">
    <source>
        <dbReference type="ARBA" id="ARBA00023146"/>
    </source>
</evidence>
<dbReference type="PANTHER" id="PTHR43097:SF5">
    <property type="entry name" value="GLUTAMATE--TRNA LIGASE"/>
    <property type="match status" value="1"/>
</dbReference>
<dbReference type="PRINTS" id="PR00987">
    <property type="entry name" value="TRNASYNTHGLU"/>
</dbReference>
<dbReference type="FunFam" id="3.40.50.620:FF:000070">
    <property type="entry name" value="Bifunctional glutamate/proline--tRNA ligase"/>
    <property type="match status" value="1"/>
</dbReference>
<dbReference type="InterPro" id="IPR002314">
    <property type="entry name" value="aa-tRNA-synt_IIb"/>
</dbReference>
<evidence type="ECO:0000259" key="14">
    <source>
        <dbReference type="PROSITE" id="PS51185"/>
    </source>
</evidence>
<dbReference type="FunFam" id="3.30.930.10:FF:000007">
    <property type="entry name" value="Bifunctional glutamate/proline--tRNA ligase"/>
    <property type="match status" value="1"/>
</dbReference>
<evidence type="ECO:0000259" key="13">
    <source>
        <dbReference type="PROSITE" id="PS50862"/>
    </source>
</evidence>